<evidence type="ECO:0000259" key="1">
    <source>
        <dbReference type="Pfam" id="PF16409"/>
    </source>
</evidence>
<dbReference type="PROSITE" id="PS51257">
    <property type="entry name" value="PROKAR_LIPOPROTEIN"/>
    <property type="match status" value="1"/>
</dbReference>
<dbReference type="EMBL" id="FSRA01000001">
    <property type="protein sequence ID" value="SIO04161.1"/>
    <property type="molecule type" value="Genomic_DNA"/>
</dbReference>
<reference evidence="2 3" key="1">
    <citation type="submission" date="2016-11" db="EMBL/GenBank/DDBJ databases">
        <authorList>
            <person name="Jaros S."/>
            <person name="Januszkiewicz K."/>
            <person name="Wedrychowicz H."/>
        </authorList>
    </citation>
    <scope>NUCLEOTIDE SEQUENCE [LARGE SCALE GENOMIC DNA]</scope>
    <source>
        <strain evidence="2 3">DSM 24787</strain>
    </source>
</reference>
<sequence length="305" mass="33671">MKNIFMLIAGLLTLTGCTQKLEVSVPEFDVTQKKITARAGEEIKFLLTGNPDLITFYSGEVLHDYAFAAGRIVKTNSLDLSFRSNVEFGKQPDQLRVMASVDFNGGAAFEDITTASWTDITNRFALGTNATYKASGEANLADLSIEGKPFYLAFRYIVRNPTVYGTGNVWRIQNFLLNAQTSIGLLSLGNMQNAGFRIYEQKQKTAPCRSTISTTTLQLIAPALVDSTRTAETECWIVTKGFDTGDMDYGPDRPVAIKGYADPKIKETVYVYTKPGNYKAVFTAYNGNVAGRKEVIREVEVEIIP</sequence>
<evidence type="ECO:0000313" key="2">
    <source>
        <dbReference type="EMBL" id="SIO04161.1"/>
    </source>
</evidence>
<dbReference type="AlphaFoldDB" id="A0A1N6G9N9"/>
<dbReference type="Proteomes" id="UP000185003">
    <property type="component" value="Unassembled WGS sequence"/>
</dbReference>
<protein>
    <recommendedName>
        <fullName evidence="1">DUF5017 domain-containing protein</fullName>
    </recommendedName>
</protein>
<dbReference type="Pfam" id="PF16409">
    <property type="entry name" value="DUF5017"/>
    <property type="match status" value="1"/>
</dbReference>
<dbReference type="InterPro" id="IPR032185">
    <property type="entry name" value="DUF5017"/>
</dbReference>
<dbReference type="STRING" id="536979.SAMN04488055_2652"/>
<name>A0A1N6G9N9_9BACT</name>
<keyword evidence="3" id="KW-1185">Reference proteome</keyword>
<evidence type="ECO:0000313" key="3">
    <source>
        <dbReference type="Proteomes" id="UP000185003"/>
    </source>
</evidence>
<organism evidence="2 3">
    <name type="scientific">Chitinophaga niabensis</name>
    <dbReference type="NCBI Taxonomy" id="536979"/>
    <lineage>
        <taxon>Bacteria</taxon>
        <taxon>Pseudomonadati</taxon>
        <taxon>Bacteroidota</taxon>
        <taxon>Chitinophagia</taxon>
        <taxon>Chitinophagales</taxon>
        <taxon>Chitinophagaceae</taxon>
        <taxon>Chitinophaga</taxon>
    </lineage>
</organism>
<gene>
    <name evidence="2" type="ORF">SAMN04488055_2652</name>
</gene>
<feature type="domain" description="DUF5017" evidence="1">
    <location>
        <begin position="17"/>
        <end position="194"/>
    </location>
</feature>
<proteinExistence type="predicted"/>
<accession>A0A1N6G9N9</accession>